<dbReference type="PIRSF" id="PIRSF000105">
    <property type="entry name" value="HCDH"/>
    <property type="match status" value="1"/>
</dbReference>
<protein>
    <recommendedName>
        <fullName evidence="9">3-hydroxyacyl-CoA dehydrogenase</fullName>
    </recommendedName>
</protein>
<comment type="similarity">
    <text evidence="2">Belongs to the 3-hydroxyacyl-CoA dehydrogenase family.</text>
</comment>
<sequence length="289" mass="31597">MGHGMALACLRSPGTEVVLLSRRQESLDHGAQLVRSGPFGIERGVERGKITREQADDMLSRLRLTLDYEEGLADVDLVFETVPEVLAAKQKVLAQAEQVAPPAAVFASGTSSIMISELAGTLNDPGRLVGTHWFYPANVMPLIELARGELSHDDAVRRVTRFLRTIGKKPVVVGDAPGFFMTRFINLYIAEAIRLVELGVAGPAEIDEMVKTGLGWPMGVFELLDDTASFDSWYHAQEYLHETCGDRYAVPPLARKVFRAGYRGAPALKPGSRGGWYEFLGARRPGGES</sequence>
<evidence type="ECO:0000256" key="1">
    <source>
        <dbReference type="ARBA" id="ARBA00005086"/>
    </source>
</evidence>
<reference evidence="7 8" key="1">
    <citation type="submission" date="2016-10" db="EMBL/GenBank/DDBJ databases">
        <title>Genome sequence of Streptomyces sp. MUSC 93.</title>
        <authorList>
            <person name="Lee L.-H."/>
            <person name="Ser H.-L."/>
            <person name="Law J.W.-F."/>
        </authorList>
    </citation>
    <scope>NUCLEOTIDE SEQUENCE [LARGE SCALE GENOMIC DNA]</scope>
    <source>
        <strain evidence="7 8">MUSC 93</strain>
    </source>
</reference>
<proteinExistence type="inferred from homology"/>
<name>A0A1S2Q0M6_9ACTN</name>
<evidence type="ECO:0000259" key="6">
    <source>
        <dbReference type="Pfam" id="PF02737"/>
    </source>
</evidence>
<dbReference type="PANTHER" id="PTHR48075">
    <property type="entry name" value="3-HYDROXYACYL-COA DEHYDROGENASE FAMILY PROTEIN"/>
    <property type="match status" value="1"/>
</dbReference>
<comment type="pathway">
    <text evidence="1">Lipid metabolism; butanoate metabolism.</text>
</comment>
<feature type="site" description="Important for catalytic activity" evidence="4">
    <location>
        <position position="132"/>
    </location>
</feature>
<comment type="caution">
    <text evidence="7">The sequence shown here is derived from an EMBL/GenBank/DDBJ whole genome shotgun (WGS) entry which is preliminary data.</text>
</comment>
<dbReference type="EMBL" id="MLYP01000009">
    <property type="protein sequence ID" value="OIJ99651.1"/>
    <property type="molecule type" value="Genomic_DNA"/>
</dbReference>
<organism evidence="7 8">
    <name type="scientific">Streptomyces colonosanans</name>
    <dbReference type="NCBI Taxonomy" id="1428652"/>
    <lineage>
        <taxon>Bacteria</taxon>
        <taxon>Bacillati</taxon>
        <taxon>Actinomycetota</taxon>
        <taxon>Actinomycetes</taxon>
        <taxon>Kitasatosporales</taxon>
        <taxon>Streptomycetaceae</taxon>
        <taxon>Streptomyces</taxon>
    </lineage>
</organism>
<dbReference type="Gene3D" id="1.10.1040.10">
    <property type="entry name" value="N-(1-d-carboxylethyl)-l-norvaline Dehydrogenase, domain 2"/>
    <property type="match status" value="1"/>
</dbReference>
<dbReference type="GO" id="GO:0070403">
    <property type="term" value="F:NAD+ binding"/>
    <property type="evidence" value="ECO:0007669"/>
    <property type="project" value="InterPro"/>
</dbReference>
<evidence type="ECO:0008006" key="9">
    <source>
        <dbReference type="Google" id="ProtNLM"/>
    </source>
</evidence>
<dbReference type="Gene3D" id="3.40.50.720">
    <property type="entry name" value="NAD(P)-binding Rossmann-like Domain"/>
    <property type="match status" value="1"/>
</dbReference>
<evidence type="ECO:0000256" key="2">
    <source>
        <dbReference type="ARBA" id="ARBA00009463"/>
    </source>
</evidence>
<dbReference type="Pfam" id="PF02737">
    <property type="entry name" value="3HCDH_N"/>
    <property type="match status" value="1"/>
</dbReference>
<dbReference type="AlphaFoldDB" id="A0A1S2Q0M6"/>
<dbReference type="InterPro" id="IPR006108">
    <property type="entry name" value="3HC_DH_C"/>
</dbReference>
<dbReference type="Proteomes" id="UP000179935">
    <property type="component" value="Unassembled WGS sequence"/>
</dbReference>
<evidence type="ECO:0000256" key="3">
    <source>
        <dbReference type="ARBA" id="ARBA00023002"/>
    </source>
</evidence>
<evidence type="ECO:0000313" key="7">
    <source>
        <dbReference type="EMBL" id="OIJ99651.1"/>
    </source>
</evidence>
<evidence type="ECO:0000313" key="8">
    <source>
        <dbReference type="Proteomes" id="UP000179935"/>
    </source>
</evidence>
<dbReference type="GO" id="GO:0006631">
    <property type="term" value="P:fatty acid metabolic process"/>
    <property type="evidence" value="ECO:0007669"/>
    <property type="project" value="InterPro"/>
</dbReference>
<dbReference type="SUPFAM" id="SSF51735">
    <property type="entry name" value="NAD(P)-binding Rossmann-fold domains"/>
    <property type="match status" value="1"/>
</dbReference>
<dbReference type="InterPro" id="IPR008927">
    <property type="entry name" value="6-PGluconate_DH-like_C_sf"/>
</dbReference>
<dbReference type="Pfam" id="PF00725">
    <property type="entry name" value="3HCDH"/>
    <property type="match status" value="1"/>
</dbReference>
<evidence type="ECO:0000259" key="5">
    <source>
        <dbReference type="Pfam" id="PF00725"/>
    </source>
</evidence>
<dbReference type="InterPro" id="IPR006176">
    <property type="entry name" value="3-OHacyl-CoA_DH_NAD-bd"/>
</dbReference>
<feature type="domain" description="3-hydroxyacyl-CoA dehydrogenase NAD binding" evidence="6">
    <location>
        <begin position="1"/>
        <end position="175"/>
    </location>
</feature>
<dbReference type="SUPFAM" id="SSF48179">
    <property type="entry name" value="6-phosphogluconate dehydrogenase C-terminal domain-like"/>
    <property type="match status" value="1"/>
</dbReference>
<keyword evidence="8" id="KW-1185">Reference proteome</keyword>
<dbReference type="PANTHER" id="PTHR48075:SF5">
    <property type="entry name" value="3-HYDROXYBUTYRYL-COA DEHYDROGENASE"/>
    <property type="match status" value="1"/>
</dbReference>
<gene>
    <name evidence="7" type="ORF">BIV24_04735</name>
</gene>
<accession>A0A1S2Q0M6</accession>
<evidence type="ECO:0000256" key="4">
    <source>
        <dbReference type="PIRSR" id="PIRSR000105-1"/>
    </source>
</evidence>
<feature type="domain" description="3-hydroxyacyl-CoA dehydrogenase C-terminal" evidence="5">
    <location>
        <begin position="178"/>
        <end position="265"/>
    </location>
</feature>
<dbReference type="InterPro" id="IPR022694">
    <property type="entry name" value="3-OHacyl-CoA_DH"/>
</dbReference>
<dbReference type="STRING" id="1428652.BIV24_04735"/>
<dbReference type="InterPro" id="IPR013328">
    <property type="entry name" value="6PGD_dom2"/>
</dbReference>
<keyword evidence="3" id="KW-0560">Oxidoreductase</keyword>
<dbReference type="InterPro" id="IPR036291">
    <property type="entry name" value="NAD(P)-bd_dom_sf"/>
</dbReference>
<dbReference type="GO" id="GO:0016616">
    <property type="term" value="F:oxidoreductase activity, acting on the CH-OH group of donors, NAD or NADP as acceptor"/>
    <property type="evidence" value="ECO:0007669"/>
    <property type="project" value="InterPro"/>
</dbReference>